<gene>
    <name evidence="6" type="primary">SMXL4_0</name>
    <name evidence="6" type="ORF">Zm00014a_014765</name>
</gene>
<comment type="similarity">
    <text evidence="1">Belongs to the ClpA/ClpB family.</text>
</comment>
<evidence type="ECO:0000313" key="7">
    <source>
        <dbReference type="Proteomes" id="UP000251960"/>
    </source>
</evidence>
<feature type="region of interest" description="Disordered" evidence="4">
    <location>
        <begin position="684"/>
        <end position="836"/>
    </location>
</feature>
<feature type="compositionally biased region" description="Basic and acidic residues" evidence="4">
    <location>
        <begin position="685"/>
        <end position="697"/>
    </location>
</feature>
<organism evidence="6 7">
    <name type="scientific">Zea mays</name>
    <name type="common">Maize</name>
    <dbReference type="NCBI Taxonomy" id="4577"/>
    <lineage>
        <taxon>Eukaryota</taxon>
        <taxon>Viridiplantae</taxon>
        <taxon>Streptophyta</taxon>
        <taxon>Embryophyta</taxon>
        <taxon>Tracheophyta</taxon>
        <taxon>Spermatophyta</taxon>
        <taxon>Magnoliopsida</taxon>
        <taxon>Liliopsida</taxon>
        <taxon>Poales</taxon>
        <taxon>Poaceae</taxon>
        <taxon>PACMAD clade</taxon>
        <taxon>Panicoideae</taxon>
        <taxon>Andropogonodae</taxon>
        <taxon>Andropogoneae</taxon>
        <taxon>Tripsacinae</taxon>
        <taxon>Zea</taxon>
    </lineage>
</organism>
<feature type="region of interest" description="Disordered" evidence="4">
    <location>
        <begin position="153"/>
        <end position="189"/>
    </location>
</feature>
<keyword evidence="2 3" id="KW-0677">Repeat</keyword>
<evidence type="ECO:0000256" key="1">
    <source>
        <dbReference type="ARBA" id="ARBA00008675"/>
    </source>
</evidence>
<feature type="region of interest" description="Disordered" evidence="4">
    <location>
        <begin position="533"/>
        <end position="559"/>
    </location>
</feature>
<dbReference type="ExpressionAtlas" id="A0A3L6EN39">
    <property type="expression patterns" value="baseline and differential"/>
</dbReference>
<comment type="caution">
    <text evidence="6">The sequence shown here is derived from an EMBL/GenBank/DDBJ whole genome shotgun (WGS) entry which is preliminary data.</text>
</comment>
<dbReference type="Gene3D" id="1.10.1780.10">
    <property type="entry name" value="Clp, N-terminal domain"/>
    <property type="match status" value="1"/>
</dbReference>
<feature type="region of interest" description="Disordered" evidence="4">
    <location>
        <begin position="246"/>
        <end position="267"/>
    </location>
</feature>
<dbReference type="InterPro" id="IPR051650">
    <property type="entry name" value="SL_signaling_regulator"/>
</dbReference>
<feature type="compositionally biased region" description="Low complexity" evidence="4">
    <location>
        <begin position="533"/>
        <end position="553"/>
    </location>
</feature>
<dbReference type="Proteomes" id="UP000251960">
    <property type="component" value="Chromosome 5"/>
</dbReference>
<dbReference type="PROSITE" id="PS51903">
    <property type="entry name" value="CLP_R"/>
    <property type="match status" value="1"/>
</dbReference>
<dbReference type="InterPro" id="IPR004176">
    <property type="entry name" value="Clp_R_N"/>
</dbReference>
<feature type="compositionally biased region" description="Low complexity" evidence="4">
    <location>
        <begin position="454"/>
        <end position="463"/>
    </location>
</feature>
<feature type="compositionally biased region" description="Acidic residues" evidence="4">
    <location>
        <begin position="767"/>
        <end position="784"/>
    </location>
</feature>
<dbReference type="EMBL" id="NCVQ01000006">
    <property type="protein sequence ID" value="PWZ22524.1"/>
    <property type="molecule type" value="Genomic_DNA"/>
</dbReference>
<feature type="compositionally biased region" description="Basic and acidic residues" evidence="4">
    <location>
        <begin position="731"/>
        <end position="749"/>
    </location>
</feature>
<evidence type="ECO:0000259" key="5">
    <source>
        <dbReference type="PROSITE" id="PS51903"/>
    </source>
</evidence>
<sequence length="836" mass="88169">MRAGAYTVHQSLTAEAAAALQLSLGLARRRGHAQVTPLHVAYTLLGGSELPPPPPSSSPRLFTTIAASAPAYGLLVRACARSRRQTHPAQQCRALELCFNVALNRLPTGTANAGGLGSSPATSFAASLLQQQPASPTLSNALVAALKRAQANQRRGCVELQSQPSPPPPPPGQPQPHSTTSPSHHHQQQPVLTIKVELDQLIVSILDDPSVSRVMREAGFSSAAVKASLEEESAAMLAALGNHQVHYHGASSTPPPPPSSHHPPAAAGVVLPPRHFFLLDPYGGGGFPAHAGACSGAPFLSVHSRHPPEPDDVNSEPPCEAEAEDVRAIVEVMTRRRGRRRRANPVVVADSAPAAEACVAELVRRVERGGDDVPDELRGARVLRLHLSRARVRLMTRADADAWAAGLRRSVAGSNSTGAGGGLVIYVGDMRWAVDDSTDDDDDDDHARGRGLQGPSSSSGSFSPAAHLAAELARLLADLRLRAASRAWLLAAASYATFMRCQRSSLDVTWGLQPVSVPAGAGGGGLGLELGPRAATASRPAPQRPAQLPPLDLAPREEDGVPTPTLCAECAEHYEREASDVRAKAAGTDLALTFFPGWPHADEPQTSHKDDLMKLKWKWSRLCQQRNQPARRPCNATTSSNSSSNPGLCLSFEEAPTTFQCRSNNIEHQDVRIRTTLSLLPDAVKSSDEVHRHESEPRPAAPQQEPDVAGAAEAEPSGMKKVGVPWLPSGDLKRKAEESVVRRPSESNKRRWKGSGGGGLDLNLRADDDEEESGGGGSSDDDELVPASDLTNDGEAAAAASGDATDSSGSRRQAAVSVTDLRPRSLSGCGIDGANE</sequence>
<dbReference type="PANTHER" id="PTHR43572">
    <property type="entry name" value="CHAPERONE PROTEIN CLPD, CHLOROPLASTIC"/>
    <property type="match status" value="1"/>
</dbReference>
<feature type="compositionally biased region" description="Pro residues" evidence="4">
    <location>
        <begin position="164"/>
        <end position="174"/>
    </location>
</feature>
<feature type="domain" description="Clp R" evidence="5">
    <location>
        <begin position="8"/>
        <end position="235"/>
    </location>
</feature>
<evidence type="ECO:0000256" key="4">
    <source>
        <dbReference type="SAM" id="MobiDB-lite"/>
    </source>
</evidence>
<evidence type="ECO:0000313" key="6">
    <source>
        <dbReference type="EMBL" id="PWZ22524.1"/>
    </source>
</evidence>
<name>A0A3L6EN39_MAIZE</name>
<accession>A0A3L6EN39</accession>
<feature type="compositionally biased region" description="Low complexity" evidence="4">
    <location>
        <begin position="793"/>
        <end position="810"/>
    </location>
</feature>
<dbReference type="PANTHER" id="PTHR43572:SF44">
    <property type="entry name" value="OS02G0464900 PROTEIN"/>
    <property type="match status" value="1"/>
</dbReference>
<reference evidence="6 7" key="1">
    <citation type="journal article" date="2018" name="Nat. Genet.">
        <title>Extensive intraspecific gene order and gene structural variations between Mo17 and other maize genomes.</title>
        <authorList>
            <person name="Sun S."/>
            <person name="Zhou Y."/>
            <person name="Chen J."/>
            <person name="Shi J."/>
            <person name="Zhao H."/>
            <person name="Zhao H."/>
            <person name="Song W."/>
            <person name="Zhang M."/>
            <person name="Cui Y."/>
            <person name="Dong X."/>
            <person name="Liu H."/>
            <person name="Ma X."/>
            <person name="Jiao Y."/>
            <person name="Wang B."/>
            <person name="Wei X."/>
            <person name="Stein J.C."/>
            <person name="Glaubitz J.C."/>
            <person name="Lu F."/>
            <person name="Yu G."/>
            <person name="Liang C."/>
            <person name="Fengler K."/>
            <person name="Li B."/>
            <person name="Rafalski A."/>
            <person name="Schnable P.S."/>
            <person name="Ware D.H."/>
            <person name="Buckler E.S."/>
            <person name="Lai J."/>
        </authorList>
    </citation>
    <scope>NUCLEOTIDE SEQUENCE [LARGE SCALE GENOMIC DNA]</scope>
    <source>
        <strain evidence="7">cv. Missouri 17</strain>
        <tissue evidence="6">Seedling</tissue>
    </source>
</reference>
<proteinExistence type="inferred from homology"/>
<dbReference type="InterPro" id="IPR036628">
    <property type="entry name" value="Clp_N_dom_sf"/>
</dbReference>
<dbReference type="AlphaFoldDB" id="A0A3L6EN39"/>
<feature type="region of interest" description="Disordered" evidence="4">
    <location>
        <begin position="628"/>
        <end position="647"/>
    </location>
</feature>
<protein>
    <submittedName>
        <fullName evidence="6">Protein SMAX1-LIKE 4</fullName>
    </submittedName>
</protein>
<dbReference type="Pfam" id="PF23569">
    <property type="entry name" value="NBD_SMAX1"/>
    <property type="match status" value="1"/>
</dbReference>
<evidence type="ECO:0000256" key="3">
    <source>
        <dbReference type="PROSITE-ProRule" id="PRU01251"/>
    </source>
</evidence>
<feature type="region of interest" description="Disordered" evidence="4">
    <location>
        <begin position="436"/>
        <end position="463"/>
    </location>
</feature>
<evidence type="ECO:0000256" key="2">
    <source>
        <dbReference type="ARBA" id="ARBA00022737"/>
    </source>
</evidence>
<dbReference type="InterPro" id="IPR058680">
    <property type="entry name" value="NBD_SMAX1-like"/>
</dbReference>